<dbReference type="SUPFAM" id="SSF51905">
    <property type="entry name" value="FAD/NAD(P)-binding domain"/>
    <property type="match status" value="1"/>
</dbReference>
<dbReference type="PANTHER" id="PTHR42923">
    <property type="entry name" value="PROTOPORPHYRINOGEN OXIDASE"/>
    <property type="match status" value="1"/>
</dbReference>
<feature type="non-terminal residue" evidence="2">
    <location>
        <position position="118"/>
    </location>
</feature>
<evidence type="ECO:0000313" key="2">
    <source>
        <dbReference type="EMBL" id="PKI52271.1"/>
    </source>
</evidence>
<dbReference type="InterPro" id="IPR050464">
    <property type="entry name" value="Zeta_carotene_desat/Oxidored"/>
</dbReference>
<protein>
    <recommendedName>
        <fullName evidence="1">Amine oxidase domain-containing protein</fullName>
    </recommendedName>
</protein>
<name>A0A2I0J7Q1_PUNGR</name>
<comment type="caution">
    <text evidence="2">The sequence shown here is derived from an EMBL/GenBank/DDBJ whole genome shotgun (WGS) entry which is preliminary data.</text>
</comment>
<evidence type="ECO:0000313" key="3">
    <source>
        <dbReference type="Proteomes" id="UP000233551"/>
    </source>
</evidence>
<proteinExistence type="predicted"/>
<dbReference type="PANTHER" id="PTHR42923:SF45">
    <property type="entry name" value="15-CIS-PHYTOENE DESATURASE, CHLOROPLASTIC_CHROMOPLASTIC"/>
    <property type="match status" value="1"/>
</dbReference>
<dbReference type="GO" id="GO:0009534">
    <property type="term" value="C:chloroplast thylakoid"/>
    <property type="evidence" value="ECO:0007669"/>
    <property type="project" value="TreeGrafter"/>
</dbReference>
<dbReference type="GO" id="GO:0016117">
    <property type="term" value="P:carotenoid biosynthetic process"/>
    <property type="evidence" value="ECO:0007669"/>
    <property type="project" value="TreeGrafter"/>
</dbReference>
<dbReference type="STRING" id="22663.A0A2I0J7Q1"/>
<dbReference type="Pfam" id="PF01593">
    <property type="entry name" value="Amino_oxidase"/>
    <property type="match status" value="1"/>
</dbReference>
<feature type="domain" description="Amine oxidase" evidence="1">
    <location>
        <begin position="71"/>
        <end position="118"/>
    </location>
</feature>
<keyword evidence="3" id="KW-1185">Reference proteome</keyword>
<reference evidence="2 3" key="1">
    <citation type="submission" date="2017-11" db="EMBL/GenBank/DDBJ databases">
        <title>De-novo sequencing of pomegranate (Punica granatum L.) genome.</title>
        <authorList>
            <person name="Akparov Z."/>
            <person name="Amiraslanov A."/>
            <person name="Hajiyeva S."/>
            <person name="Abbasov M."/>
            <person name="Kaur K."/>
            <person name="Hamwieh A."/>
            <person name="Solovyev V."/>
            <person name="Salamov A."/>
            <person name="Braich B."/>
            <person name="Kosarev P."/>
            <person name="Mahmoud A."/>
            <person name="Hajiyev E."/>
            <person name="Babayeva S."/>
            <person name="Izzatullayeva V."/>
            <person name="Mammadov A."/>
            <person name="Mammadov A."/>
            <person name="Sharifova S."/>
            <person name="Ojaghi J."/>
            <person name="Eynullazada K."/>
            <person name="Bayramov B."/>
            <person name="Abdulazimova A."/>
            <person name="Shahmuradov I."/>
        </authorList>
    </citation>
    <scope>NUCLEOTIDE SEQUENCE [LARGE SCALE GENOMIC DNA]</scope>
    <source>
        <strain evidence="3">cv. AG2017</strain>
        <tissue evidence="2">Leaf</tissue>
    </source>
</reference>
<gene>
    <name evidence="2" type="ORF">CRG98_027336</name>
</gene>
<dbReference type="GO" id="GO:0016166">
    <property type="term" value="F:phytoene dehydrogenase activity"/>
    <property type="evidence" value="ECO:0007669"/>
    <property type="project" value="TreeGrafter"/>
</dbReference>
<dbReference type="EMBL" id="PGOL01001947">
    <property type="protein sequence ID" value="PKI52271.1"/>
    <property type="molecule type" value="Genomic_DNA"/>
</dbReference>
<dbReference type="InterPro" id="IPR036188">
    <property type="entry name" value="FAD/NAD-bd_sf"/>
</dbReference>
<sequence>MGTSLRTAYNRISNERSSRDIYNLQVRCIDYPRPDLENTVNFLEAAQLSSTFRSAPRPERPLKVVIAGAGLAGLSTAKYLADAGHQPLLLEARDVLGGKVAAWKDEDGDWYETGLHIF</sequence>
<dbReference type="Gene3D" id="3.50.50.60">
    <property type="entry name" value="FAD/NAD(P)-binding domain"/>
    <property type="match status" value="1"/>
</dbReference>
<dbReference type="AlphaFoldDB" id="A0A2I0J7Q1"/>
<dbReference type="InterPro" id="IPR002937">
    <property type="entry name" value="Amino_oxidase"/>
</dbReference>
<dbReference type="Proteomes" id="UP000233551">
    <property type="component" value="Unassembled WGS sequence"/>
</dbReference>
<evidence type="ECO:0000259" key="1">
    <source>
        <dbReference type="Pfam" id="PF01593"/>
    </source>
</evidence>
<accession>A0A2I0J7Q1</accession>
<organism evidence="2 3">
    <name type="scientific">Punica granatum</name>
    <name type="common">Pomegranate</name>
    <dbReference type="NCBI Taxonomy" id="22663"/>
    <lineage>
        <taxon>Eukaryota</taxon>
        <taxon>Viridiplantae</taxon>
        <taxon>Streptophyta</taxon>
        <taxon>Embryophyta</taxon>
        <taxon>Tracheophyta</taxon>
        <taxon>Spermatophyta</taxon>
        <taxon>Magnoliopsida</taxon>
        <taxon>eudicotyledons</taxon>
        <taxon>Gunneridae</taxon>
        <taxon>Pentapetalae</taxon>
        <taxon>rosids</taxon>
        <taxon>malvids</taxon>
        <taxon>Myrtales</taxon>
        <taxon>Lythraceae</taxon>
        <taxon>Punica</taxon>
    </lineage>
</organism>